<keyword evidence="1" id="KW-0694">RNA-binding</keyword>
<accession>A0A0R3X186</accession>
<dbReference type="Gene3D" id="3.30.70.330">
    <property type="match status" value="3"/>
</dbReference>
<dbReference type="STRING" id="6205.A0A0R3X186"/>
<evidence type="ECO:0000313" key="3">
    <source>
        <dbReference type="WBParaSite" id="TTAC_0000694601-mRNA-1"/>
    </source>
</evidence>
<dbReference type="PANTHER" id="PTHR15592">
    <property type="entry name" value="MATRIN 3/NUCLEAR PROTEIN 220-RELATED"/>
    <property type="match status" value="1"/>
</dbReference>
<dbReference type="AlphaFoldDB" id="A0A0R3X186"/>
<feature type="domain" description="RRM" evidence="2">
    <location>
        <begin position="1"/>
        <end position="69"/>
    </location>
</feature>
<dbReference type="InterPro" id="IPR012677">
    <property type="entry name" value="Nucleotide-bd_a/b_plait_sf"/>
</dbReference>
<dbReference type="PROSITE" id="PS50102">
    <property type="entry name" value="RRM"/>
    <property type="match status" value="2"/>
</dbReference>
<dbReference type="SMART" id="SM00360">
    <property type="entry name" value="RRM"/>
    <property type="match status" value="2"/>
</dbReference>
<dbReference type="WBParaSite" id="TTAC_0000694601-mRNA-1">
    <property type="protein sequence ID" value="TTAC_0000694601-mRNA-1"/>
    <property type="gene ID" value="TTAC_0000694601"/>
</dbReference>
<dbReference type="InterPro" id="IPR000504">
    <property type="entry name" value="RRM_dom"/>
</dbReference>
<dbReference type="GO" id="GO:0003723">
    <property type="term" value="F:RNA binding"/>
    <property type="evidence" value="ECO:0007669"/>
    <property type="project" value="UniProtKB-UniRule"/>
</dbReference>
<dbReference type="SUPFAM" id="SSF54928">
    <property type="entry name" value="RNA-binding domain, RBD"/>
    <property type="match status" value="3"/>
</dbReference>
<reference evidence="3" key="1">
    <citation type="submission" date="2017-02" db="UniProtKB">
        <authorList>
            <consortium name="WormBaseParasite"/>
        </authorList>
    </citation>
    <scope>IDENTIFICATION</scope>
</reference>
<organism evidence="3">
    <name type="scientific">Hydatigena taeniaeformis</name>
    <name type="common">Feline tapeworm</name>
    <name type="synonym">Taenia taeniaeformis</name>
    <dbReference type="NCBI Taxonomy" id="6205"/>
    <lineage>
        <taxon>Eukaryota</taxon>
        <taxon>Metazoa</taxon>
        <taxon>Spiralia</taxon>
        <taxon>Lophotrochozoa</taxon>
        <taxon>Platyhelminthes</taxon>
        <taxon>Cestoda</taxon>
        <taxon>Eucestoda</taxon>
        <taxon>Cyclophyllidea</taxon>
        <taxon>Taeniidae</taxon>
        <taxon>Hydatigera</taxon>
    </lineage>
</organism>
<dbReference type="Pfam" id="PF00076">
    <property type="entry name" value="RRM_1"/>
    <property type="match status" value="1"/>
</dbReference>
<protein>
    <submittedName>
        <fullName evidence="3">RRM domain-containing protein</fullName>
    </submittedName>
</protein>
<evidence type="ECO:0000259" key="2">
    <source>
        <dbReference type="PROSITE" id="PS50102"/>
    </source>
</evidence>
<evidence type="ECO:0000256" key="1">
    <source>
        <dbReference type="PROSITE-ProRule" id="PRU00176"/>
    </source>
</evidence>
<feature type="domain" description="RRM" evidence="2">
    <location>
        <begin position="521"/>
        <end position="597"/>
    </location>
</feature>
<name>A0A0R3X186_HYDTA</name>
<proteinExistence type="predicted"/>
<sequence length="606" mass="66418">LPTDVSEKEVLTLAIPFGLVENVLITKTGQAMLEFQQQESATNMLTYYDLYSPPVIRGSQTITVQYSKHPHLTTTSKRPLLFEIIENVNRAHQALTWSSSSLGSSSRKVLWMQVTNPSTTPLGYVPFYQALFKFGQILRIVTFKSGSYPQAFIEFAQAVSTDVAKHQLDGCPFAAGGICRTNYSHMEKLDVHQESQYCRDFTKNPLFLSPELSDHQQQQATSVIGAQSWMSPQCTTSLSSSHSASNGLPSVQQLATLDVQTLSAFANEVTQALAIAASRFPEPQSQHLQAQANSIRQLIPLVHIAASANGTTGGKGFVDLNAASGGALVDQSANIPFGSPVLLVTQLNAELMFVEMISYVFTKLTRFVLLPLLPLLLLSTAPTFNLLPYLTGSLNFYYLFLSHLPSSSFSTSNGNFANNGLHTDITGDHAGHPLHSVRIVAVNALLFRRIWGCTAGENSLQQEGLCSDPIRRCKPSEHGHLSVTPAGELEAELTRDYTGSRLHRFRSANSRNFYNICAPNTVLHVSGLPEDISEAKISDLFHKLSGVAPTLVKSMDRDKRMALVEYATLADAVNAIIKVDTYQMRPTSRIRVTFSKSPVTRDFSGS</sequence>
<dbReference type="InterPro" id="IPR035979">
    <property type="entry name" value="RBD_domain_sf"/>
</dbReference>